<evidence type="ECO:0000256" key="3">
    <source>
        <dbReference type="ARBA" id="ARBA00023125"/>
    </source>
</evidence>
<dbReference type="InterPro" id="IPR000847">
    <property type="entry name" value="LysR_HTH_N"/>
</dbReference>
<reference evidence="7" key="1">
    <citation type="journal article" date="2019" name="Int. J. Syst. Evol. Microbiol.">
        <title>The Global Catalogue of Microorganisms (GCM) 10K type strain sequencing project: providing services to taxonomists for standard genome sequencing and annotation.</title>
        <authorList>
            <consortium name="The Broad Institute Genomics Platform"/>
            <consortium name="The Broad Institute Genome Sequencing Center for Infectious Disease"/>
            <person name="Wu L."/>
            <person name="Ma J."/>
        </authorList>
    </citation>
    <scope>NUCLEOTIDE SEQUENCE [LARGE SCALE GENOMIC DNA]</scope>
    <source>
        <strain evidence="7">IBRC-M 10906</strain>
    </source>
</reference>
<proteinExistence type="inferred from homology"/>
<dbReference type="Gene3D" id="3.40.190.10">
    <property type="entry name" value="Periplasmic binding protein-like II"/>
    <property type="match status" value="2"/>
</dbReference>
<dbReference type="PROSITE" id="PS50931">
    <property type="entry name" value="HTH_LYSR"/>
    <property type="match status" value="1"/>
</dbReference>
<dbReference type="SUPFAM" id="SSF53850">
    <property type="entry name" value="Periplasmic binding protein-like II"/>
    <property type="match status" value="1"/>
</dbReference>
<evidence type="ECO:0000256" key="4">
    <source>
        <dbReference type="ARBA" id="ARBA00023163"/>
    </source>
</evidence>
<organism evidence="6 7">
    <name type="scientific">Prauserella oleivorans</name>
    <dbReference type="NCBI Taxonomy" id="1478153"/>
    <lineage>
        <taxon>Bacteria</taxon>
        <taxon>Bacillati</taxon>
        <taxon>Actinomycetota</taxon>
        <taxon>Actinomycetes</taxon>
        <taxon>Pseudonocardiales</taxon>
        <taxon>Pseudonocardiaceae</taxon>
        <taxon>Prauserella</taxon>
    </lineage>
</organism>
<comment type="caution">
    <text evidence="6">The sequence shown here is derived from an EMBL/GenBank/DDBJ whole genome shotgun (WGS) entry which is preliminary data.</text>
</comment>
<gene>
    <name evidence="6" type="ORF">ACFS2C_01605</name>
</gene>
<dbReference type="PANTHER" id="PTHR30346:SF29">
    <property type="entry name" value="LYSR SUBSTRATE-BINDING"/>
    <property type="match status" value="1"/>
</dbReference>
<dbReference type="Proteomes" id="UP001597478">
    <property type="component" value="Unassembled WGS sequence"/>
</dbReference>
<dbReference type="SUPFAM" id="SSF46785">
    <property type="entry name" value="Winged helix' DNA-binding domain"/>
    <property type="match status" value="1"/>
</dbReference>
<protein>
    <submittedName>
        <fullName evidence="6">LysR family transcriptional regulator</fullName>
    </submittedName>
</protein>
<evidence type="ECO:0000313" key="7">
    <source>
        <dbReference type="Proteomes" id="UP001597478"/>
    </source>
</evidence>
<evidence type="ECO:0000256" key="2">
    <source>
        <dbReference type="ARBA" id="ARBA00023015"/>
    </source>
</evidence>
<feature type="domain" description="HTH lysR-type" evidence="5">
    <location>
        <begin position="6"/>
        <end position="63"/>
    </location>
</feature>
<keyword evidence="4" id="KW-0804">Transcription</keyword>
<sequence>MAADLYDVRRLRLLRELSLHGTIAATARVCSLTPSAVSQQLTLLEREVGSPLFIRDGRTLVLTEAARVLVDHTEGILAALEAARAGVAALTSQVRGVLRLSAFPTAARALVPGALARCRAEYPDLQVRLSELQAPDAITAVKAGHCDIALVYGYSLLPDVADAGVEVVRLLTEPLLVALPAARHNGTEPLPLAELADEPWIAADRDAELHELLRRACGLAGFVPRIDYTSTDLTVIFALVEAGLGVSLVPRLAFESMSSDVVLREVTEPALTRTVSAAIRAGSGRNPTIAAVLDALRDVADELQADGG</sequence>
<keyword evidence="2" id="KW-0805">Transcription regulation</keyword>
<dbReference type="Gene3D" id="1.10.10.10">
    <property type="entry name" value="Winged helix-like DNA-binding domain superfamily/Winged helix DNA-binding domain"/>
    <property type="match status" value="1"/>
</dbReference>
<dbReference type="InterPro" id="IPR036388">
    <property type="entry name" value="WH-like_DNA-bd_sf"/>
</dbReference>
<dbReference type="InterPro" id="IPR036390">
    <property type="entry name" value="WH_DNA-bd_sf"/>
</dbReference>
<comment type="similarity">
    <text evidence="1">Belongs to the LysR transcriptional regulatory family.</text>
</comment>
<dbReference type="CDD" id="cd08423">
    <property type="entry name" value="PBP2_LTTR_like_6"/>
    <property type="match status" value="1"/>
</dbReference>
<evidence type="ECO:0000256" key="1">
    <source>
        <dbReference type="ARBA" id="ARBA00009437"/>
    </source>
</evidence>
<dbReference type="EMBL" id="JBHUOF010000001">
    <property type="protein sequence ID" value="MFD2798086.1"/>
    <property type="molecule type" value="Genomic_DNA"/>
</dbReference>
<dbReference type="Pfam" id="PF00126">
    <property type="entry name" value="HTH_1"/>
    <property type="match status" value="1"/>
</dbReference>
<dbReference type="PANTHER" id="PTHR30346">
    <property type="entry name" value="TRANSCRIPTIONAL DUAL REGULATOR HCAR-RELATED"/>
    <property type="match status" value="1"/>
</dbReference>
<dbReference type="Pfam" id="PF03466">
    <property type="entry name" value="LysR_substrate"/>
    <property type="match status" value="1"/>
</dbReference>
<keyword evidence="3" id="KW-0238">DNA-binding</keyword>
<dbReference type="InterPro" id="IPR005119">
    <property type="entry name" value="LysR_subst-bd"/>
</dbReference>
<name>A0ABW5W796_9PSEU</name>
<evidence type="ECO:0000313" key="6">
    <source>
        <dbReference type="EMBL" id="MFD2798086.1"/>
    </source>
</evidence>
<accession>A0ABW5W796</accession>
<keyword evidence="7" id="KW-1185">Reference proteome</keyword>
<evidence type="ECO:0000259" key="5">
    <source>
        <dbReference type="PROSITE" id="PS50931"/>
    </source>
</evidence>
<dbReference type="RefSeq" id="WP_377387741.1">
    <property type="nucleotide sequence ID" value="NZ_JBHSAN010000008.1"/>
</dbReference>